<dbReference type="PANTHER" id="PTHR11726">
    <property type="entry name" value="60S RIBOSOMAL PROTEIN L10"/>
    <property type="match status" value="1"/>
</dbReference>
<evidence type="ECO:0000313" key="1">
    <source>
        <dbReference type="EMBL" id="RQO88420.1"/>
    </source>
</evidence>
<dbReference type="SUPFAM" id="SSF54686">
    <property type="entry name" value="Ribosomal protein L16p/L10e"/>
    <property type="match status" value="1"/>
</dbReference>
<evidence type="ECO:0000313" key="2">
    <source>
        <dbReference type="Proteomes" id="UP000006729"/>
    </source>
</evidence>
<dbReference type="GO" id="GO:0005840">
    <property type="term" value="C:ribosome"/>
    <property type="evidence" value="ECO:0007669"/>
    <property type="project" value="InterPro"/>
</dbReference>
<dbReference type="AlphaFoldDB" id="A0A3N7EXB4"/>
<accession>A0A3N7EXB4</accession>
<reference evidence="1 2" key="1">
    <citation type="journal article" date="2006" name="Science">
        <title>The genome of black cottonwood, Populus trichocarpa (Torr. &amp; Gray).</title>
        <authorList>
            <person name="Tuskan G.A."/>
            <person name="Difazio S."/>
            <person name="Jansson S."/>
            <person name="Bohlmann J."/>
            <person name="Grigoriev I."/>
            <person name="Hellsten U."/>
            <person name="Putnam N."/>
            <person name="Ralph S."/>
            <person name="Rombauts S."/>
            <person name="Salamov A."/>
            <person name="Schein J."/>
            <person name="Sterck L."/>
            <person name="Aerts A."/>
            <person name="Bhalerao R.R."/>
            <person name="Bhalerao R.P."/>
            <person name="Blaudez D."/>
            <person name="Boerjan W."/>
            <person name="Brun A."/>
            <person name="Brunner A."/>
            <person name="Busov V."/>
            <person name="Campbell M."/>
            <person name="Carlson J."/>
            <person name="Chalot M."/>
            <person name="Chapman J."/>
            <person name="Chen G.L."/>
            <person name="Cooper D."/>
            <person name="Coutinho P.M."/>
            <person name="Couturier J."/>
            <person name="Covert S."/>
            <person name="Cronk Q."/>
            <person name="Cunningham R."/>
            <person name="Davis J."/>
            <person name="Degroeve S."/>
            <person name="Dejardin A."/>
            <person name="Depamphilis C."/>
            <person name="Detter J."/>
            <person name="Dirks B."/>
            <person name="Dubchak I."/>
            <person name="Duplessis S."/>
            <person name="Ehlting J."/>
            <person name="Ellis B."/>
            <person name="Gendler K."/>
            <person name="Goodstein D."/>
            <person name="Gribskov M."/>
            <person name="Grimwood J."/>
            <person name="Groover A."/>
            <person name="Gunter L."/>
            <person name="Hamberger B."/>
            <person name="Heinze B."/>
            <person name="Helariutta Y."/>
            <person name="Henrissat B."/>
            <person name="Holligan D."/>
            <person name="Holt R."/>
            <person name="Huang W."/>
            <person name="Islam-Faridi N."/>
            <person name="Jones S."/>
            <person name="Jones-Rhoades M."/>
            <person name="Jorgensen R."/>
            <person name="Joshi C."/>
            <person name="Kangasjarvi J."/>
            <person name="Karlsson J."/>
            <person name="Kelleher C."/>
            <person name="Kirkpatrick R."/>
            <person name="Kirst M."/>
            <person name="Kohler A."/>
            <person name="Kalluri U."/>
            <person name="Larimer F."/>
            <person name="Leebens-Mack J."/>
            <person name="Leple J.C."/>
            <person name="Locascio P."/>
            <person name="Lou Y."/>
            <person name="Lucas S."/>
            <person name="Martin F."/>
            <person name="Montanini B."/>
            <person name="Napoli C."/>
            <person name="Nelson D.R."/>
            <person name="Nelson C."/>
            <person name="Nieminen K."/>
            <person name="Nilsson O."/>
            <person name="Pereda V."/>
            <person name="Peter G."/>
            <person name="Philippe R."/>
            <person name="Pilate G."/>
            <person name="Poliakov A."/>
            <person name="Razumovskaya J."/>
            <person name="Richardson P."/>
            <person name="Rinaldi C."/>
            <person name="Ritland K."/>
            <person name="Rouze P."/>
            <person name="Ryaboy D."/>
            <person name="Schmutz J."/>
            <person name="Schrader J."/>
            <person name="Segerman B."/>
            <person name="Shin H."/>
            <person name="Siddiqui A."/>
            <person name="Sterky F."/>
            <person name="Terry A."/>
            <person name="Tsai C.J."/>
            <person name="Uberbacher E."/>
            <person name="Unneberg P."/>
            <person name="Vahala J."/>
            <person name="Wall K."/>
            <person name="Wessler S."/>
            <person name="Yang G."/>
            <person name="Yin T."/>
            <person name="Douglas C."/>
            <person name="Marra M."/>
            <person name="Sandberg G."/>
            <person name="Van de Peer Y."/>
            <person name="Rokhsar D."/>
        </authorList>
    </citation>
    <scope>NUCLEOTIDE SEQUENCE [LARGE SCALE GENOMIC DNA]</scope>
    <source>
        <strain evidence="2">cv. Nisqually</strain>
    </source>
</reference>
<dbReference type="GO" id="GO:0006412">
    <property type="term" value="P:translation"/>
    <property type="evidence" value="ECO:0007669"/>
    <property type="project" value="InterPro"/>
</dbReference>
<dbReference type="GO" id="GO:0003735">
    <property type="term" value="F:structural constituent of ribosome"/>
    <property type="evidence" value="ECO:0007669"/>
    <property type="project" value="InterPro"/>
</dbReference>
<dbReference type="Proteomes" id="UP000006729">
    <property type="component" value="Chromosome 3"/>
</dbReference>
<dbReference type="InterPro" id="IPR036920">
    <property type="entry name" value="Ribosomal_uL16_sf"/>
</dbReference>
<sequence length="113" mass="12760">MANYIGNDAFHLQARVHPFMPVLRINKMLSCAGANRLQTSMKDAFWKSPGRLVQSGRSAFSSMPMETMHKRLSEGLNLNSLAGRRFSESEVGFYQVCAQLSYICMFCVPQSKF</sequence>
<protein>
    <submittedName>
        <fullName evidence="1">Uncharacterized protein</fullName>
    </submittedName>
</protein>
<dbReference type="InParanoid" id="A0A3N7EXB4"/>
<dbReference type="InterPro" id="IPR001197">
    <property type="entry name" value="Ribosomal_uL16_euk_arch"/>
</dbReference>
<dbReference type="Gene3D" id="3.90.1170.10">
    <property type="entry name" value="Ribosomal protein L10e/L16"/>
    <property type="match status" value="1"/>
</dbReference>
<keyword evidence="2" id="KW-1185">Reference proteome</keyword>
<gene>
    <name evidence="1" type="ORF">POPTR_003G158901</name>
</gene>
<dbReference type="EMBL" id="CM009292">
    <property type="protein sequence ID" value="RQO88420.1"/>
    <property type="molecule type" value="Genomic_DNA"/>
</dbReference>
<organism evidence="1 2">
    <name type="scientific">Populus trichocarpa</name>
    <name type="common">Western balsam poplar</name>
    <name type="synonym">Populus balsamifera subsp. trichocarpa</name>
    <dbReference type="NCBI Taxonomy" id="3694"/>
    <lineage>
        <taxon>Eukaryota</taxon>
        <taxon>Viridiplantae</taxon>
        <taxon>Streptophyta</taxon>
        <taxon>Embryophyta</taxon>
        <taxon>Tracheophyta</taxon>
        <taxon>Spermatophyta</taxon>
        <taxon>Magnoliopsida</taxon>
        <taxon>eudicotyledons</taxon>
        <taxon>Gunneridae</taxon>
        <taxon>Pentapetalae</taxon>
        <taxon>rosids</taxon>
        <taxon>fabids</taxon>
        <taxon>Malpighiales</taxon>
        <taxon>Salicaceae</taxon>
        <taxon>Saliceae</taxon>
        <taxon>Populus</taxon>
    </lineage>
</organism>
<name>A0A3N7EXB4_POPTR</name>
<proteinExistence type="predicted"/>
<dbReference type="STRING" id="3694.A0A3N7EXB4"/>